<feature type="transmembrane region" description="Helical" evidence="2">
    <location>
        <begin position="144"/>
        <end position="162"/>
    </location>
</feature>
<evidence type="ECO:0000313" key="4">
    <source>
        <dbReference type="Proteomes" id="UP000273119"/>
    </source>
</evidence>
<feature type="transmembrane region" description="Helical" evidence="2">
    <location>
        <begin position="174"/>
        <end position="201"/>
    </location>
</feature>
<dbReference type="Proteomes" id="UP000273119">
    <property type="component" value="Unassembled WGS sequence"/>
</dbReference>
<name>A0A496PG97_9MICC</name>
<feature type="region of interest" description="Disordered" evidence="1">
    <location>
        <begin position="1"/>
        <end position="41"/>
    </location>
</feature>
<sequence length="223" mass="23941">MSSKRSRNKAGSPVPRQQSPQRRPAPQPAKSSGAAQAPVAEENGGSPNVILIVVIVTALFMGWYYHLSSMSQMRDLVGQTMLDHRWAGYSAADVDSLRQAMDSAARGQLSWVHKTAGTIFAIVVALATSLSIGLHGPKTAWRKALFALPIVFALVAITHNIVVDQLLGAPDDALAGLASALTTASGILLALCILLVIYCLVSSFVREFRRRWNDPTLQEPGAR</sequence>
<dbReference type="AlphaFoldDB" id="A0A496PG97"/>
<gene>
    <name evidence="3" type="ORF">DWQ67_12910</name>
</gene>
<organism evidence="3 4">
    <name type="scientific">Galactobacter caseinivorans</name>
    <dbReference type="NCBI Taxonomy" id="2676123"/>
    <lineage>
        <taxon>Bacteria</taxon>
        <taxon>Bacillati</taxon>
        <taxon>Actinomycetota</taxon>
        <taxon>Actinomycetes</taxon>
        <taxon>Micrococcales</taxon>
        <taxon>Micrococcaceae</taxon>
        <taxon>Galactobacter</taxon>
    </lineage>
</organism>
<dbReference type="EMBL" id="QQXL01000009">
    <property type="protein sequence ID" value="RKW69448.1"/>
    <property type="molecule type" value="Genomic_DNA"/>
</dbReference>
<keyword evidence="2" id="KW-0472">Membrane</keyword>
<accession>A0A496PG97</accession>
<comment type="caution">
    <text evidence="3">The sequence shown here is derived from an EMBL/GenBank/DDBJ whole genome shotgun (WGS) entry which is preliminary data.</text>
</comment>
<evidence type="ECO:0000313" key="3">
    <source>
        <dbReference type="EMBL" id="RKW69448.1"/>
    </source>
</evidence>
<reference evidence="3 4" key="1">
    <citation type="submission" date="2018-07" db="EMBL/GenBank/DDBJ databases">
        <title>Arthrobacter sp. nov., isolated from raw cow's milk with high bacterial count.</title>
        <authorList>
            <person name="Hahne J."/>
            <person name="Isele D."/>
            <person name="Lipski A."/>
        </authorList>
    </citation>
    <scope>NUCLEOTIDE SEQUENCE [LARGE SCALE GENOMIC DNA]</scope>
    <source>
        <strain evidence="3 4">JZ R-183</strain>
    </source>
</reference>
<keyword evidence="2" id="KW-1133">Transmembrane helix</keyword>
<keyword evidence="2" id="KW-0812">Transmembrane</keyword>
<feature type="transmembrane region" description="Helical" evidence="2">
    <location>
        <begin position="111"/>
        <end position="132"/>
    </location>
</feature>
<feature type="transmembrane region" description="Helical" evidence="2">
    <location>
        <begin position="49"/>
        <end position="66"/>
    </location>
</feature>
<evidence type="ECO:0000256" key="2">
    <source>
        <dbReference type="SAM" id="Phobius"/>
    </source>
</evidence>
<protein>
    <submittedName>
        <fullName evidence="3">Uncharacterized protein</fullName>
    </submittedName>
</protein>
<keyword evidence="4" id="KW-1185">Reference proteome</keyword>
<proteinExistence type="predicted"/>
<evidence type="ECO:0000256" key="1">
    <source>
        <dbReference type="SAM" id="MobiDB-lite"/>
    </source>
</evidence>
<feature type="compositionally biased region" description="Low complexity" evidence="1">
    <location>
        <begin position="12"/>
        <end position="24"/>
    </location>
</feature>
<dbReference type="RefSeq" id="WP_121486019.1">
    <property type="nucleotide sequence ID" value="NZ_QQXL01000009.1"/>
</dbReference>